<evidence type="ECO:0000313" key="2">
    <source>
        <dbReference type="EMBL" id="EYC43546.1"/>
    </source>
</evidence>
<dbReference type="OrthoDB" id="5871498at2759"/>
<evidence type="ECO:0000313" key="3">
    <source>
        <dbReference type="Proteomes" id="UP000024635"/>
    </source>
</evidence>
<feature type="region of interest" description="Disordered" evidence="1">
    <location>
        <begin position="62"/>
        <end position="81"/>
    </location>
</feature>
<keyword evidence="3" id="KW-1185">Reference proteome</keyword>
<reference evidence="3" key="1">
    <citation type="journal article" date="2015" name="Nat. Genet.">
        <title>The genome and transcriptome of the zoonotic hookworm Ancylostoma ceylanicum identify infection-specific gene families.</title>
        <authorList>
            <person name="Schwarz E.M."/>
            <person name="Hu Y."/>
            <person name="Antoshechkin I."/>
            <person name="Miller M.M."/>
            <person name="Sternberg P.W."/>
            <person name="Aroian R.V."/>
        </authorList>
    </citation>
    <scope>NUCLEOTIDE SEQUENCE</scope>
    <source>
        <strain evidence="3">HY135</strain>
    </source>
</reference>
<proteinExistence type="predicted"/>
<dbReference type="Proteomes" id="UP000024635">
    <property type="component" value="Unassembled WGS sequence"/>
</dbReference>
<dbReference type="EMBL" id="JARK01000090">
    <property type="protein sequence ID" value="EYC43546.1"/>
    <property type="molecule type" value="Genomic_DNA"/>
</dbReference>
<gene>
    <name evidence="2" type="primary">Acey_s0490.g2384</name>
    <name evidence="2" type="ORF">Y032_0490g2384</name>
</gene>
<name>A0A016WVG1_9BILA</name>
<sequence>MLTDWWCCKGVILVSPLQQNASVDRWQRFVESDGFYYKEQNCVRAELQHPELDCPFRQLISHQPDSSEENNSSSTIFQGDF</sequence>
<comment type="caution">
    <text evidence="2">The sequence shown here is derived from an EMBL/GenBank/DDBJ whole genome shotgun (WGS) entry which is preliminary data.</text>
</comment>
<organism evidence="2 3">
    <name type="scientific">Ancylostoma ceylanicum</name>
    <dbReference type="NCBI Taxonomy" id="53326"/>
    <lineage>
        <taxon>Eukaryota</taxon>
        <taxon>Metazoa</taxon>
        <taxon>Ecdysozoa</taxon>
        <taxon>Nematoda</taxon>
        <taxon>Chromadorea</taxon>
        <taxon>Rhabditida</taxon>
        <taxon>Rhabditina</taxon>
        <taxon>Rhabditomorpha</taxon>
        <taxon>Strongyloidea</taxon>
        <taxon>Ancylostomatidae</taxon>
        <taxon>Ancylostomatinae</taxon>
        <taxon>Ancylostoma</taxon>
    </lineage>
</organism>
<dbReference type="AlphaFoldDB" id="A0A016WVG1"/>
<evidence type="ECO:0000256" key="1">
    <source>
        <dbReference type="SAM" id="MobiDB-lite"/>
    </source>
</evidence>
<protein>
    <submittedName>
        <fullName evidence="2">Uncharacterized protein</fullName>
    </submittedName>
</protein>
<accession>A0A016WVG1</accession>